<reference evidence="2 3" key="1">
    <citation type="submission" date="2018-07" db="EMBL/GenBank/DDBJ databases">
        <title>a novel species of Sphingomonas isolated from the rhizosphere soil of Araceae plant.</title>
        <authorList>
            <person name="Zhiyong W."/>
            <person name="Qinglan Z."/>
            <person name="Zhiwei F."/>
            <person name="Ding X."/>
            <person name="Gejiao W."/>
            <person name="Shixue Z."/>
        </authorList>
    </citation>
    <scope>NUCLEOTIDE SEQUENCE [LARGE SCALE GENOMIC DNA]</scope>
    <source>
        <strain evidence="2 3">WZY 27</strain>
    </source>
</reference>
<evidence type="ECO:0000313" key="3">
    <source>
        <dbReference type="Proteomes" id="UP000253918"/>
    </source>
</evidence>
<evidence type="ECO:0000259" key="1">
    <source>
        <dbReference type="Pfam" id="PF10135"/>
    </source>
</evidence>
<dbReference type="InterPro" id="IPR019301">
    <property type="entry name" value="Flagellar_prot_FlgJ_N"/>
</dbReference>
<organism evidence="2 3">
    <name type="scientific">Sphingomonas aracearum</name>
    <dbReference type="NCBI Taxonomy" id="2283317"/>
    <lineage>
        <taxon>Bacteria</taxon>
        <taxon>Pseudomonadati</taxon>
        <taxon>Pseudomonadota</taxon>
        <taxon>Alphaproteobacteria</taxon>
        <taxon>Sphingomonadales</taxon>
        <taxon>Sphingomonadaceae</taxon>
        <taxon>Sphingomonas</taxon>
    </lineage>
</organism>
<dbReference type="EMBL" id="QQNB01000002">
    <property type="protein sequence ID" value="RDE06149.1"/>
    <property type="molecule type" value="Genomic_DNA"/>
</dbReference>
<keyword evidence="3" id="KW-1185">Reference proteome</keyword>
<proteinExistence type="predicted"/>
<dbReference type="AlphaFoldDB" id="A0A369VWD6"/>
<comment type="caution">
    <text evidence="2">The sequence shown here is derived from an EMBL/GenBank/DDBJ whole genome shotgun (WGS) entry which is preliminary data.</text>
</comment>
<name>A0A369VWD6_9SPHN</name>
<sequence>MMLKSMRQAKLGDELFDSKALDTFREMQDGKVAAAMADHAPLGIGKAVTDFLARSQSELQPNPAAATDK</sequence>
<dbReference type="Pfam" id="PF10135">
    <property type="entry name" value="Rod-binding"/>
    <property type="match status" value="1"/>
</dbReference>
<dbReference type="OrthoDB" id="8481704at2"/>
<gene>
    <name evidence="2" type="ORF">DVW87_11855</name>
</gene>
<protein>
    <recommendedName>
        <fullName evidence="1">Flagellar protein FlgJ N-terminal domain-containing protein</fullName>
    </recommendedName>
</protein>
<accession>A0A369VWD6</accession>
<dbReference type="Proteomes" id="UP000253918">
    <property type="component" value="Unassembled WGS sequence"/>
</dbReference>
<feature type="domain" description="Flagellar protein FlgJ N-terminal" evidence="1">
    <location>
        <begin position="4"/>
        <end position="48"/>
    </location>
</feature>
<evidence type="ECO:0000313" key="2">
    <source>
        <dbReference type="EMBL" id="RDE06149.1"/>
    </source>
</evidence>